<dbReference type="EMBL" id="JACICA010000004">
    <property type="protein sequence ID" value="MBB3702591.1"/>
    <property type="molecule type" value="Genomic_DNA"/>
</dbReference>
<accession>A0A7W5UJN8</accession>
<dbReference type="GO" id="GO:0030288">
    <property type="term" value="C:outer membrane-bounded periplasmic space"/>
    <property type="evidence" value="ECO:0007669"/>
    <property type="project" value="TreeGrafter"/>
</dbReference>
<dbReference type="GO" id="GO:0015221">
    <property type="term" value="F:lipopolysaccharide transmembrane transporter activity"/>
    <property type="evidence" value="ECO:0007669"/>
    <property type="project" value="InterPro"/>
</dbReference>
<dbReference type="InterPro" id="IPR026265">
    <property type="entry name" value="LptC"/>
</dbReference>
<keyword evidence="2" id="KW-0997">Cell inner membrane</keyword>
<gene>
    <name evidence="7" type="ORF">FHS60_001054</name>
</gene>
<dbReference type="Proteomes" id="UP000541425">
    <property type="component" value="Unassembled WGS sequence"/>
</dbReference>
<evidence type="ECO:0000256" key="2">
    <source>
        <dbReference type="ARBA" id="ARBA00022519"/>
    </source>
</evidence>
<dbReference type="PANTHER" id="PTHR37481:SF1">
    <property type="entry name" value="LIPOPOLYSACCHARIDE EXPORT SYSTEM PROTEIN LPTC"/>
    <property type="match status" value="1"/>
</dbReference>
<dbReference type="GO" id="GO:0017089">
    <property type="term" value="F:glycolipid transfer activity"/>
    <property type="evidence" value="ECO:0007669"/>
    <property type="project" value="TreeGrafter"/>
</dbReference>
<feature type="compositionally biased region" description="Polar residues" evidence="6">
    <location>
        <begin position="206"/>
        <end position="217"/>
    </location>
</feature>
<dbReference type="NCBIfam" id="TIGR04409">
    <property type="entry name" value="LptC_YrbK"/>
    <property type="match status" value="1"/>
</dbReference>
<evidence type="ECO:0000256" key="6">
    <source>
        <dbReference type="SAM" id="MobiDB-lite"/>
    </source>
</evidence>
<feature type="compositionally biased region" description="Basic and acidic residues" evidence="6">
    <location>
        <begin position="196"/>
        <end position="205"/>
    </location>
</feature>
<comment type="caution">
    <text evidence="7">The sequence shown here is derived from an EMBL/GenBank/DDBJ whole genome shotgun (WGS) entry which is preliminary data.</text>
</comment>
<dbReference type="InterPro" id="IPR052363">
    <property type="entry name" value="LPS_export_LptC"/>
</dbReference>
<keyword evidence="3" id="KW-0812">Transmembrane</keyword>
<proteinExistence type="predicted"/>
<dbReference type="GO" id="GO:0005886">
    <property type="term" value="C:plasma membrane"/>
    <property type="evidence" value="ECO:0007669"/>
    <property type="project" value="InterPro"/>
</dbReference>
<keyword evidence="5" id="KW-0472">Membrane</keyword>
<dbReference type="Pfam" id="PF06835">
    <property type="entry name" value="LptC"/>
    <property type="match status" value="1"/>
</dbReference>
<dbReference type="InterPro" id="IPR010664">
    <property type="entry name" value="LipoPS_assembly_LptC-rel"/>
</dbReference>
<keyword evidence="1" id="KW-1003">Cell membrane</keyword>
<sequence>MQSKNILNKICQQSPLRKGFAAQFLLLSLSFLIFSCNQDAPPVSHLGQKRDSVAIMTTMGVSKLISDSGYMRYRIIAEEWRVYDKTNPPRQEFPKGIFLQRFDKNFKMNLYIQADSAWCFNQNLWRLKGHVVINDMEQRTYFRTAELYWNMEEHRFYSNTYMKITQPNKQIEGDRFTANEQMTEYHVYQSKGFFPKPEENEKNQQPDKQQTPDSILQQVRPAPTPIKK</sequence>
<evidence type="ECO:0000256" key="1">
    <source>
        <dbReference type="ARBA" id="ARBA00022475"/>
    </source>
</evidence>
<evidence type="ECO:0000256" key="3">
    <source>
        <dbReference type="ARBA" id="ARBA00022692"/>
    </source>
</evidence>
<dbReference type="Gene3D" id="2.60.450.10">
    <property type="entry name" value="Lipopolysaccharide (LPS) transport protein A like domain"/>
    <property type="match status" value="1"/>
</dbReference>
<organism evidence="7 8">
    <name type="scientific">Alloprevotella rava</name>
    <dbReference type="NCBI Taxonomy" id="671218"/>
    <lineage>
        <taxon>Bacteria</taxon>
        <taxon>Pseudomonadati</taxon>
        <taxon>Bacteroidota</taxon>
        <taxon>Bacteroidia</taxon>
        <taxon>Bacteroidales</taxon>
        <taxon>Prevotellaceae</taxon>
        <taxon>Alloprevotella</taxon>
    </lineage>
</organism>
<feature type="region of interest" description="Disordered" evidence="6">
    <location>
        <begin position="193"/>
        <end position="228"/>
    </location>
</feature>
<reference evidence="7 8" key="1">
    <citation type="submission" date="2020-08" db="EMBL/GenBank/DDBJ databases">
        <title>Genomic Encyclopedia of Type Strains, Phase IV (KMG-IV): sequencing the most valuable type-strain genomes for metagenomic binning, comparative biology and taxonomic classification.</title>
        <authorList>
            <person name="Goeker M."/>
        </authorList>
    </citation>
    <scope>NUCLEOTIDE SEQUENCE [LARGE SCALE GENOMIC DNA]</scope>
    <source>
        <strain evidence="7 8">DSM 22548</strain>
    </source>
</reference>
<name>A0A7W5UJN8_9BACT</name>
<dbReference type="AlphaFoldDB" id="A0A7W5UJN8"/>
<dbReference type="PANTHER" id="PTHR37481">
    <property type="entry name" value="LIPOPOLYSACCHARIDE EXPORT SYSTEM PROTEIN LPTC"/>
    <property type="match status" value="1"/>
</dbReference>
<dbReference type="RefSeq" id="WP_183695808.1">
    <property type="nucleotide sequence ID" value="NZ_JACICA010000004.1"/>
</dbReference>
<evidence type="ECO:0000256" key="5">
    <source>
        <dbReference type="ARBA" id="ARBA00023136"/>
    </source>
</evidence>
<evidence type="ECO:0000313" key="7">
    <source>
        <dbReference type="EMBL" id="MBB3702591.1"/>
    </source>
</evidence>
<keyword evidence="4" id="KW-1133">Transmembrane helix</keyword>
<evidence type="ECO:0000256" key="4">
    <source>
        <dbReference type="ARBA" id="ARBA00022989"/>
    </source>
</evidence>
<evidence type="ECO:0000313" key="8">
    <source>
        <dbReference type="Proteomes" id="UP000541425"/>
    </source>
</evidence>
<protein>
    <submittedName>
        <fullName evidence="7">LPS export ABC transporter protein LptC</fullName>
    </submittedName>
</protein>